<feature type="region of interest" description="Disordered" evidence="4">
    <location>
        <begin position="1293"/>
        <end position="1346"/>
    </location>
</feature>
<feature type="region of interest" description="Disordered" evidence="4">
    <location>
        <begin position="820"/>
        <end position="854"/>
    </location>
</feature>
<feature type="compositionally biased region" description="Acidic residues" evidence="4">
    <location>
        <begin position="639"/>
        <end position="662"/>
    </location>
</feature>
<feature type="region of interest" description="Disordered" evidence="4">
    <location>
        <begin position="956"/>
        <end position="1042"/>
    </location>
</feature>
<gene>
    <name evidence="5" type="primary">CLSPN</name>
    <name evidence="5" type="ORF">G0U57_006189</name>
</gene>
<dbReference type="GO" id="GO:0033314">
    <property type="term" value="P:mitotic DNA replication checkpoint signaling"/>
    <property type="evidence" value="ECO:0007669"/>
    <property type="project" value="TreeGrafter"/>
</dbReference>
<feature type="compositionally biased region" description="Basic residues" evidence="4">
    <location>
        <begin position="104"/>
        <end position="113"/>
    </location>
</feature>
<evidence type="ECO:0000256" key="2">
    <source>
        <dbReference type="ARBA" id="ARBA00022553"/>
    </source>
</evidence>
<dbReference type="Proteomes" id="UP000765507">
    <property type="component" value="Unassembled WGS sequence"/>
</dbReference>
<feature type="compositionally biased region" description="Acidic residues" evidence="4">
    <location>
        <begin position="990"/>
        <end position="1002"/>
    </location>
</feature>
<name>A0A8T1SKK4_CHESE</name>
<sequence length="1346" mass="152419">MAAELNSEVEDLKSDLQKTFDGDSDSGQGSCETSSPSQSNKGPASLGDIDSDEEIFVSKKSKSKNVLQDSESEGEEEGIFPEKTDIVDGDVQSGEENENIFAQKNKKSHRIRQALRDSDESDTGDPPHPENLETDVKSELTKDELGSQMRKPVEISVKSQKKYKKHKSDFEKETDKVTGRSRRKTEKERKIEAIRQLKKEKKHKQEKDGGERYHFNDSGCLLADKELFENDLEEENDPLLEDEESLESIRAAVKNKMKKHKSKDLFSESEDYKCVFDDESEEPTLKGPKRKERKAARLSKEAIKRLHSETQRLVRESSLSLPYHMPETKTIHEFFKRRPRPTLQGNAMALLKSTKYQPYLNEESAATKNSAVNCSNNQTEQVDQPAVRELEMGFNKDTGVTIVDNPSPDVVENLIENCAEKHREDGASDICERPTTAGNSEEHQQSSLLSNERSEQMESEIPLGSEECAYVQREDQSPKIGVEHEESVQQVVPVVGIQPEKVKKSKLDKLRELGVDLSIKPRLCSDSDSFIILDEPESNKELEALKARFLKHTRHTAKSKPERTVNLSIIRKETTAEGKEELKAAVVPATLAAENLDDTVRAKPGEKLQVLKAKLQEAMKLRRIEERQKRQALLKLDNEDMFEEEEEEEEEMTDESEEEECNPETVEFLLGEAEEDDEELEEKGIEDGDKETDKESVDEERVDKSVHCDSVPKPPSTESTLMLFKDNSSKMGYSLPDEKAELEEAQGKRPSKLEDDDSFSLPTSAKENSHNSSFELIGSMIPSYQPCNKQMARGANFLSAVGGFRSSSPALFKASFISSASKSSGKMSEPSLPIEDSQDLYNASPEPKSLFPGAGESQFQFSLEDDTQSQLLDADGFLNVGHHRNKYQSSKHRLSLASMDENAMDANMDELLDLCSGQFSSQAEHTPNANTGKKQNMEELLNLCSGKFISQTTSPIWASSASSKPEKESDTDDPMAEVLALCSGSFPTDREEEDDEEQEEEFGNFQLLTDDHAFDSEEDEKSEGNERSEDEAEVSDDEEELLRQRQGLKKKLKLQDFLEDEAELSGSEVGSEDEYDGEELDEYEEEILDEELPTEVELQDQINKIHMKAMLDDDKRQLRLYQERYLADGDLHSDGPGRMRKFKWKNIDDASQMDLFHRDSDNDDENEEQLDETETKWRKERFEREQWLREQIEKGKNEGEEEEEIGENSQFMKLAKKVTAKSLQKKANPVAAVQETKSLPRNPFETFRPTSDLQLKNGSLLNRPKAVLQKLAAMSDLNPNAPRNSRNFVFHTLSPVKSEEAKEKSKPQAKKRSPTVMVTPSPKRPRTDDAATQGNQSRSIFRYLES</sequence>
<keyword evidence="3" id="KW-0539">Nucleus</keyword>
<keyword evidence="6" id="KW-1185">Reference proteome</keyword>
<evidence type="ECO:0000256" key="4">
    <source>
        <dbReference type="SAM" id="MobiDB-lite"/>
    </source>
</evidence>
<dbReference type="InterPro" id="IPR024146">
    <property type="entry name" value="Claspin"/>
</dbReference>
<dbReference type="GO" id="GO:0007095">
    <property type="term" value="P:mitotic G2 DNA damage checkpoint signaling"/>
    <property type="evidence" value="ECO:0007669"/>
    <property type="project" value="TreeGrafter"/>
</dbReference>
<feature type="compositionally biased region" description="Basic and acidic residues" evidence="4">
    <location>
        <begin position="197"/>
        <end position="215"/>
    </location>
</feature>
<evidence type="ECO:0000256" key="3">
    <source>
        <dbReference type="ARBA" id="ARBA00023242"/>
    </source>
</evidence>
<feature type="region of interest" description="Disordered" evidence="4">
    <location>
        <begin position="277"/>
        <end position="302"/>
    </location>
</feature>
<feature type="region of interest" description="Disordered" evidence="4">
    <location>
        <begin position="1156"/>
        <end position="1175"/>
    </location>
</feature>
<feature type="region of interest" description="Disordered" evidence="4">
    <location>
        <begin position="633"/>
        <end position="771"/>
    </location>
</feature>
<dbReference type="OrthoDB" id="5859781at2759"/>
<feature type="region of interest" description="Disordered" evidence="4">
    <location>
        <begin position="1222"/>
        <end position="1258"/>
    </location>
</feature>
<feature type="region of interest" description="Disordered" evidence="4">
    <location>
        <begin position="1"/>
        <end position="190"/>
    </location>
</feature>
<reference evidence="5 6" key="1">
    <citation type="journal article" date="2020" name="G3 (Bethesda)">
        <title>Draft Genome of the Common Snapping Turtle, Chelydra serpentina, a Model for Phenotypic Plasticity in Reptiles.</title>
        <authorList>
            <person name="Das D."/>
            <person name="Singh S.K."/>
            <person name="Bierstedt J."/>
            <person name="Erickson A."/>
            <person name="Galli G.L.J."/>
            <person name="Crossley D.A. 2nd"/>
            <person name="Rhen T."/>
        </authorList>
    </citation>
    <scope>NUCLEOTIDE SEQUENCE [LARGE SCALE GENOMIC DNA]</scope>
    <source>
        <strain evidence="5">KW</strain>
    </source>
</reference>
<evidence type="ECO:0000313" key="5">
    <source>
        <dbReference type="EMBL" id="KAG6929165.1"/>
    </source>
</evidence>
<proteinExistence type="predicted"/>
<feature type="compositionally biased region" description="Basic and acidic residues" evidence="4">
    <location>
        <begin position="10"/>
        <end position="21"/>
    </location>
</feature>
<feature type="compositionally biased region" description="Acidic residues" evidence="4">
    <location>
        <begin position="70"/>
        <end position="79"/>
    </location>
</feature>
<feature type="compositionally biased region" description="Basic and acidic residues" evidence="4">
    <location>
        <begin position="168"/>
        <end position="178"/>
    </location>
</feature>
<evidence type="ECO:0000313" key="6">
    <source>
        <dbReference type="Proteomes" id="UP000765507"/>
    </source>
</evidence>
<feature type="compositionally biased region" description="Basic and acidic residues" evidence="4">
    <location>
        <begin position="1297"/>
        <end position="1306"/>
    </location>
</feature>
<feature type="compositionally biased region" description="Polar residues" evidence="4">
    <location>
        <begin position="1330"/>
        <end position="1339"/>
    </location>
</feature>
<feature type="compositionally biased region" description="Acidic residues" evidence="4">
    <location>
        <begin position="1028"/>
        <end position="1040"/>
    </location>
</feature>
<dbReference type="PANTHER" id="PTHR14396:SF10">
    <property type="entry name" value="CLASPIN"/>
    <property type="match status" value="1"/>
</dbReference>
<feature type="compositionally biased region" description="Basic residues" evidence="4">
    <location>
        <begin position="287"/>
        <end position="297"/>
    </location>
</feature>
<keyword evidence="2" id="KW-0597">Phosphoprotein</keyword>
<feature type="region of interest" description="Disordered" evidence="4">
    <location>
        <begin position="1061"/>
        <end position="1082"/>
    </location>
</feature>
<feature type="compositionally biased region" description="Polar residues" evidence="4">
    <location>
        <begin position="760"/>
        <end position="771"/>
    </location>
</feature>
<protein>
    <submittedName>
        <fullName evidence="5">Claspin</fullName>
    </submittedName>
</protein>
<dbReference type="PANTHER" id="PTHR14396">
    <property type="entry name" value="CLASPIN"/>
    <property type="match status" value="1"/>
</dbReference>
<feature type="compositionally biased region" description="Low complexity" evidence="4">
    <location>
        <begin position="820"/>
        <end position="831"/>
    </location>
</feature>
<feature type="compositionally biased region" description="Acidic residues" evidence="4">
    <location>
        <begin position="1161"/>
        <end position="1172"/>
    </location>
</feature>
<feature type="compositionally biased region" description="Polar residues" evidence="4">
    <location>
        <begin position="25"/>
        <end position="42"/>
    </location>
</feature>
<feature type="compositionally biased region" description="Acidic residues" evidence="4">
    <location>
        <begin position="672"/>
        <end position="681"/>
    </location>
</feature>
<dbReference type="EMBL" id="JAHGAV010000187">
    <property type="protein sequence ID" value="KAG6929165.1"/>
    <property type="molecule type" value="Genomic_DNA"/>
</dbReference>
<comment type="caution">
    <text evidence="5">The sequence shown here is derived from an EMBL/GenBank/DDBJ whole genome shotgun (WGS) entry which is preliminary data.</text>
</comment>
<accession>A0A8T1SKK4</accession>
<organism evidence="5 6">
    <name type="scientific">Chelydra serpentina</name>
    <name type="common">Snapping turtle</name>
    <name type="synonym">Testudo serpentina</name>
    <dbReference type="NCBI Taxonomy" id="8475"/>
    <lineage>
        <taxon>Eukaryota</taxon>
        <taxon>Metazoa</taxon>
        <taxon>Chordata</taxon>
        <taxon>Craniata</taxon>
        <taxon>Vertebrata</taxon>
        <taxon>Euteleostomi</taxon>
        <taxon>Archelosauria</taxon>
        <taxon>Testudinata</taxon>
        <taxon>Testudines</taxon>
        <taxon>Cryptodira</taxon>
        <taxon>Durocryptodira</taxon>
        <taxon>Americhelydia</taxon>
        <taxon>Chelydroidea</taxon>
        <taxon>Chelydridae</taxon>
        <taxon>Chelydra</taxon>
    </lineage>
</organism>
<feature type="compositionally biased region" description="Basic and acidic residues" evidence="4">
    <location>
        <begin position="125"/>
        <end position="145"/>
    </location>
</feature>
<feature type="region of interest" description="Disordered" evidence="4">
    <location>
        <begin position="425"/>
        <end position="467"/>
    </location>
</feature>
<evidence type="ECO:0000256" key="1">
    <source>
        <dbReference type="ARBA" id="ARBA00004123"/>
    </source>
</evidence>
<dbReference type="GO" id="GO:0005634">
    <property type="term" value="C:nucleus"/>
    <property type="evidence" value="ECO:0007669"/>
    <property type="project" value="UniProtKB-SubCell"/>
</dbReference>
<feature type="region of interest" description="Disordered" evidence="4">
    <location>
        <begin position="197"/>
        <end position="216"/>
    </location>
</feature>
<feature type="compositionally biased region" description="Polar residues" evidence="4">
    <location>
        <begin position="1248"/>
        <end position="1258"/>
    </location>
</feature>
<dbReference type="GO" id="GO:0010997">
    <property type="term" value="F:anaphase-promoting complex binding"/>
    <property type="evidence" value="ECO:0007669"/>
    <property type="project" value="TreeGrafter"/>
</dbReference>
<comment type="subcellular location">
    <subcellularLocation>
        <location evidence="1">Nucleus</location>
    </subcellularLocation>
</comment>
<feature type="compositionally biased region" description="Acidic residues" evidence="4">
    <location>
        <begin position="1070"/>
        <end position="1082"/>
    </location>
</feature>
<feature type="compositionally biased region" description="Basic and acidic residues" evidence="4">
    <location>
        <begin position="682"/>
        <end position="707"/>
    </location>
</feature>